<evidence type="ECO:0000313" key="1">
    <source>
        <dbReference type="EMBL" id="AHK18608.1"/>
    </source>
</evidence>
<dbReference type="GeneID" id="96666513"/>
<keyword evidence="3" id="KW-1185">Reference proteome</keyword>
<proteinExistence type="predicted"/>
<organism evidence="2 4">
    <name type="scientific">Yersinia similis</name>
    <dbReference type="NCBI Taxonomy" id="367190"/>
    <lineage>
        <taxon>Bacteria</taxon>
        <taxon>Pseudomonadati</taxon>
        <taxon>Pseudomonadota</taxon>
        <taxon>Gammaproteobacteria</taxon>
        <taxon>Enterobacterales</taxon>
        <taxon>Yersiniaceae</taxon>
        <taxon>Yersinia</taxon>
    </lineage>
</organism>
<dbReference type="EMBL" id="CQBK01000030">
    <property type="protein sequence ID" value="CNI45045.1"/>
    <property type="molecule type" value="Genomic_DNA"/>
</dbReference>
<dbReference type="AlphaFoldDB" id="A0A0T9R4Y9"/>
<evidence type="ECO:0000313" key="2">
    <source>
        <dbReference type="EMBL" id="CNI45045.1"/>
    </source>
</evidence>
<reference evidence="1 3" key="1">
    <citation type="journal article" date="2014" name="Genome Announc.">
        <title>Genome Sequence of Yersinia similis Y228T, a Member of the Yersinia pseudotuberculosis Complex.</title>
        <authorList>
            <person name="Sprague L.D."/>
            <person name="Neubauer H."/>
        </authorList>
    </citation>
    <scope>NUCLEOTIDE SEQUENCE [LARGE SCALE GENOMIC DNA]</scope>
    <source>
        <strain evidence="1 3">228</strain>
    </source>
</reference>
<dbReference type="Proteomes" id="UP000019439">
    <property type="component" value="Chromosome"/>
</dbReference>
<dbReference type="Proteomes" id="UP000038204">
    <property type="component" value="Unassembled WGS sequence"/>
</dbReference>
<protein>
    <submittedName>
        <fullName evidence="2">Uncharacterized protein</fullName>
    </submittedName>
</protein>
<dbReference type="RefSeq" id="WP_025381409.1">
    <property type="nucleotide sequence ID" value="NZ_CABIIH010000307.1"/>
</dbReference>
<reference evidence="2 4" key="2">
    <citation type="submission" date="2015-03" db="EMBL/GenBank/DDBJ databases">
        <authorList>
            <person name="Murphy D."/>
        </authorList>
    </citation>
    <scope>NUCLEOTIDE SEQUENCE [LARGE SCALE GENOMIC DNA]</scope>
    <source>
        <strain evidence="2 4">Y233</strain>
    </source>
</reference>
<gene>
    <name evidence="1" type="ORF">BF17_04050</name>
    <name evidence="2" type="ORF">ERS008667_03430</name>
</gene>
<sequence length="96" mass="11389">MKWIFIIMAILFSNRGTTAVTIKPSANEYSYILIDEYLTNKIEKHQFPLKLNDSLPLELNCNYMNKDYRNKNNDVHGCSVYKNRHYAIIESWNKNL</sequence>
<dbReference type="KEGG" id="ysi:BF17_04050"/>
<dbReference type="EMBL" id="CP007230">
    <property type="protein sequence ID" value="AHK18608.1"/>
    <property type="molecule type" value="Genomic_DNA"/>
</dbReference>
<accession>A0A0T9R4Y9</accession>
<evidence type="ECO:0000313" key="4">
    <source>
        <dbReference type="Proteomes" id="UP000038204"/>
    </source>
</evidence>
<evidence type="ECO:0000313" key="3">
    <source>
        <dbReference type="Proteomes" id="UP000019439"/>
    </source>
</evidence>
<name>A0A0T9R4Y9_9GAMM</name>
<dbReference type="PATRIC" id="fig|367190.3.peg.746"/>